<dbReference type="Gene3D" id="3.40.50.150">
    <property type="entry name" value="Vaccinia Virus protein VP39"/>
    <property type="match status" value="2"/>
</dbReference>
<dbReference type="GO" id="GO:0008170">
    <property type="term" value="F:N-methyltransferase activity"/>
    <property type="evidence" value="ECO:0007669"/>
    <property type="project" value="InterPro"/>
</dbReference>
<keyword evidence="2" id="KW-0808">Transferase</keyword>
<protein>
    <recommendedName>
        <fullName evidence="3">DNA methylase N-4/N-6 domain-containing protein</fullName>
    </recommendedName>
</protein>
<dbReference type="Pfam" id="PF01555">
    <property type="entry name" value="N6_N4_Mtase"/>
    <property type="match status" value="1"/>
</dbReference>
<evidence type="ECO:0000259" key="3">
    <source>
        <dbReference type="Pfam" id="PF01555"/>
    </source>
</evidence>
<dbReference type="AlphaFoldDB" id="X1MVG8"/>
<sequence>GEDTATVWGGDKDCEHEWISEERWLHRGSTKSEKIGAVQNAQITNLQLQDNFCSKCGAWRGQLGLEPTSELYIEHLRMVFAEVKRVQGNWNGHREPLSSYQGMDIKKMCDSAGKNPGDCWTINTQPFPDAHFAVFPEKLCEKPILAGCPAEVCKYCGMARVRITKTKLIKTQNIHRHQKYGDSGQFGHQAANRYRDGHIPGYNETETIGWTSCSCQQKDKYEPGIILDPFAGSGTVGVVAEKLNRSSILIDIKADYCEMAYNRIEELAAQTTLSGKRSIVMREGF</sequence>
<dbReference type="InterPro" id="IPR029063">
    <property type="entry name" value="SAM-dependent_MTases_sf"/>
</dbReference>
<dbReference type="InterPro" id="IPR001091">
    <property type="entry name" value="RM_Methyltransferase"/>
</dbReference>
<dbReference type="GO" id="GO:0003677">
    <property type="term" value="F:DNA binding"/>
    <property type="evidence" value="ECO:0007669"/>
    <property type="project" value="InterPro"/>
</dbReference>
<accession>X1MVG8</accession>
<gene>
    <name evidence="4" type="ORF">S06H3_17836</name>
</gene>
<dbReference type="SUPFAM" id="SSF53335">
    <property type="entry name" value="S-adenosyl-L-methionine-dependent methyltransferases"/>
    <property type="match status" value="1"/>
</dbReference>
<proteinExistence type="predicted"/>
<feature type="non-terminal residue" evidence="4">
    <location>
        <position position="1"/>
    </location>
</feature>
<name>X1MVG8_9ZZZZ</name>
<comment type="caution">
    <text evidence="4">The sequence shown here is derived from an EMBL/GenBank/DDBJ whole genome shotgun (WGS) entry which is preliminary data.</text>
</comment>
<feature type="domain" description="DNA methylase N-4/N-6" evidence="3">
    <location>
        <begin position="224"/>
        <end position="261"/>
    </location>
</feature>
<keyword evidence="1" id="KW-0489">Methyltransferase</keyword>
<evidence type="ECO:0000256" key="1">
    <source>
        <dbReference type="ARBA" id="ARBA00022603"/>
    </source>
</evidence>
<organism evidence="4">
    <name type="scientific">marine sediment metagenome</name>
    <dbReference type="NCBI Taxonomy" id="412755"/>
    <lineage>
        <taxon>unclassified sequences</taxon>
        <taxon>metagenomes</taxon>
        <taxon>ecological metagenomes</taxon>
    </lineage>
</organism>
<dbReference type="PRINTS" id="PR00508">
    <property type="entry name" value="S21N4MTFRASE"/>
</dbReference>
<dbReference type="EMBL" id="BARV01008953">
    <property type="protein sequence ID" value="GAI10374.1"/>
    <property type="molecule type" value="Genomic_DNA"/>
</dbReference>
<dbReference type="GO" id="GO:0032259">
    <property type="term" value="P:methylation"/>
    <property type="evidence" value="ECO:0007669"/>
    <property type="project" value="UniProtKB-KW"/>
</dbReference>
<evidence type="ECO:0000313" key="4">
    <source>
        <dbReference type="EMBL" id="GAI10374.1"/>
    </source>
</evidence>
<evidence type="ECO:0000256" key="2">
    <source>
        <dbReference type="ARBA" id="ARBA00022679"/>
    </source>
</evidence>
<reference evidence="4" key="1">
    <citation type="journal article" date="2014" name="Front. Microbiol.">
        <title>High frequency of phylogenetically diverse reductive dehalogenase-homologous genes in deep subseafloor sedimentary metagenomes.</title>
        <authorList>
            <person name="Kawai M."/>
            <person name="Futagami T."/>
            <person name="Toyoda A."/>
            <person name="Takaki Y."/>
            <person name="Nishi S."/>
            <person name="Hori S."/>
            <person name="Arai W."/>
            <person name="Tsubouchi T."/>
            <person name="Morono Y."/>
            <person name="Uchiyama I."/>
            <person name="Ito T."/>
            <person name="Fujiyama A."/>
            <person name="Inagaki F."/>
            <person name="Takami H."/>
        </authorList>
    </citation>
    <scope>NUCLEOTIDE SEQUENCE</scope>
    <source>
        <strain evidence="4">Expedition CK06-06</strain>
    </source>
</reference>
<dbReference type="InterPro" id="IPR002941">
    <property type="entry name" value="DNA_methylase_N4/N6"/>
</dbReference>